<name>A0A5N5RLJ3_9BIFI</name>
<gene>
    <name evidence="2" type="ORF">EHS19_02165</name>
</gene>
<keyword evidence="1" id="KW-0472">Membrane</keyword>
<evidence type="ECO:0000313" key="3">
    <source>
        <dbReference type="Proteomes" id="UP000326336"/>
    </source>
</evidence>
<organism evidence="2 3">
    <name type="scientific">Bifidobacterium jacchi</name>
    <dbReference type="NCBI Taxonomy" id="2490545"/>
    <lineage>
        <taxon>Bacteria</taxon>
        <taxon>Bacillati</taxon>
        <taxon>Actinomycetota</taxon>
        <taxon>Actinomycetes</taxon>
        <taxon>Bifidobacteriales</taxon>
        <taxon>Bifidobacteriaceae</taxon>
        <taxon>Bifidobacterium</taxon>
    </lineage>
</organism>
<dbReference type="Proteomes" id="UP000326336">
    <property type="component" value="Unassembled WGS sequence"/>
</dbReference>
<evidence type="ECO:0000256" key="1">
    <source>
        <dbReference type="SAM" id="Phobius"/>
    </source>
</evidence>
<comment type="caution">
    <text evidence="2">The sequence shown here is derived from an EMBL/GenBank/DDBJ whole genome shotgun (WGS) entry which is preliminary data.</text>
</comment>
<proteinExistence type="predicted"/>
<evidence type="ECO:0000313" key="2">
    <source>
        <dbReference type="EMBL" id="KAB5608157.1"/>
    </source>
</evidence>
<feature type="transmembrane region" description="Helical" evidence="1">
    <location>
        <begin position="6"/>
        <end position="28"/>
    </location>
</feature>
<protein>
    <submittedName>
        <fullName evidence="2">Uncharacterized protein</fullName>
    </submittedName>
</protein>
<dbReference type="EMBL" id="RQSP01000004">
    <property type="protein sequence ID" value="KAB5608157.1"/>
    <property type="molecule type" value="Genomic_DNA"/>
</dbReference>
<keyword evidence="1" id="KW-1133">Transmembrane helix</keyword>
<reference evidence="2 3" key="1">
    <citation type="journal article" date="2019" name="Int. J. Syst. Evol. Microbiol.">
        <title>Bifidobacterium jacchi sp. nov., isolated from the faeces of a baby common marmoset (Callithrix jacchus).</title>
        <authorList>
            <person name="Modesto M."/>
            <person name="Watanabe K."/>
            <person name="Arita M."/>
            <person name="Satti M."/>
            <person name="Oki K."/>
            <person name="Sciavilla P."/>
            <person name="Patavino C."/>
            <person name="Camma C."/>
            <person name="Michelini S."/>
            <person name="Sgorbati B."/>
            <person name="Mattarelli P."/>
        </authorList>
    </citation>
    <scope>NUCLEOTIDE SEQUENCE [LARGE SCALE GENOMIC DNA]</scope>
    <source>
        <strain evidence="2 3">MRM 9.3</strain>
    </source>
</reference>
<dbReference type="AlphaFoldDB" id="A0A5N5RLJ3"/>
<keyword evidence="1" id="KW-0812">Transmembrane</keyword>
<accession>A0A5N5RLJ3</accession>
<keyword evidence="3" id="KW-1185">Reference proteome</keyword>
<sequence>MGLQGRWLVFAGWWLVGGWWLAHAGWWLRMRRMPASASLITSAVRRHARVCYSEMPCES</sequence>